<evidence type="ECO:0000313" key="2">
    <source>
        <dbReference type="Proteomes" id="UP000054477"/>
    </source>
</evidence>
<accession>A0A0C9Y517</accession>
<reference evidence="2" key="2">
    <citation type="submission" date="2015-01" db="EMBL/GenBank/DDBJ databases">
        <title>Evolutionary Origins and Diversification of the Mycorrhizal Mutualists.</title>
        <authorList>
            <consortium name="DOE Joint Genome Institute"/>
            <consortium name="Mycorrhizal Genomics Consortium"/>
            <person name="Kohler A."/>
            <person name="Kuo A."/>
            <person name="Nagy L.G."/>
            <person name="Floudas D."/>
            <person name="Copeland A."/>
            <person name="Barry K.W."/>
            <person name="Cichocki N."/>
            <person name="Veneault-Fourrey C."/>
            <person name="LaButti K."/>
            <person name="Lindquist E.A."/>
            <person name="Lipzen A."/>
            <person name="Lundell T."/>
            <person name="Morin E."/>
            <person name="Murat C."/>
            <person name="Riley R."/>
            <person name="Ohm R."/>
            <person name="Sun H."/>
            <person name="Tunlid A."/>
            <person name="Henrissat B."/>
            <person name="Grigoriev I.V."/>
            <person name="Hibbett D.S."/>
            <person name="Martin F."/>
        </authorList>
    </citation>
    <scope>NUCLEOTIDE SEQUENCE [LARGE SCALE GENOMIC DNA]</scope>
    <source>
        <strain evidence="2">LaAM-08-1</strain>
    </source>
</reference>
<dbReference type="HOGENOM" id="CLU_2638446_0_0_1"/>
<gene>
    <name evidence="1" type="ORF">K443DRAFT_677018</name>
</gene>
<keyword evidence="2" id="KW-1185">Reference proteome</keyword>
<name>A0A0C9Y517_9AGAR</name>
<protein>
    <submittedName>
        <fullName evidence="1">Uncharacterized protein</fullName>
    </submittedName>
</protein>
<dbReference type="Proteomes" id="UP000054477">
    <property type="component" value="Unassembled WGS sequence"/>
</dbReference>
<proteinExistence type="predicted"/>
<sequence>MKVASLDKAPAYFSHSESLMHLYSVSNVTASPHCPHTLSLPSPGKLGKSIKTLSESYQQSSYLYALKPHISESQLLN</sequence>
<organism evidence="1 2">
    <name type="scientific">Laccaria amethystina LaAM-08-1</name>
    <dbReference type="NCBI Taxonomy" id="1095629"/>
    <lineage>
        <taxon>Eukaryota</taxon>
        <taxon>Fungi</taxon>
        <taxon>Dikarya</taxon>
        <taxon>Basidiomycota</taxon>
        <taxon>Agaricomycotina</taxon>
        <taxon>Agaricomycetes</taxon>
        <taxon>Agaricomycetidae</taxon>
        <taxon>Agaricales</taxon>
        <taxon>Agaricineae</taxon>
        <taxon>Hydnangiaceae</taxon>
        <taxon>Laccaria</taxon>
    </lineage>
</organism>
<dbReference type="AlphaFoldDB" id="A0A0C9Y517"/>
<evidence type="ECO:0000313" key="1">
    <source>
        <dbReference type="EMBL" id="KIK03173.1"/>
    </source>
</evidence>
<dbReference type="EMBL" id="KN838583">
    <property type="protein sequence ID" value="KIK03173.1"/>
    <property type="molecule type" value="Genomic_DNA"/>
</dbReference>
<reference evidence="1 2" key="1">
    <citation type="submission" date="2014-04" db="EMBL/GenBank/DDBJ databases">
        <authorList>
            <consortium name="DOE Joint Genome Institute"/>
            <person name="Kuo A."/>
            <person name="Kohler A."/>
            <person name="Nagy L.G."/>
            <person name="Floudas D."/>
            <person name="Copeland A."/>
            <person name="Barry K.W."/>
            <person name="Cichocki N."/>
            <person name="Veneault-Fourrey C."/>
            <person name="LaButti K."/>
            <person name="Lindquist E.A."/>
            <person name="Lipzen A."/>
            <person name="Lundell T."/>
            <person name="Morin E."/>
            <person name="Murat C."/>
            <person name="Sun H."/>
            <person name="Tunlid A."/>
            <person name="Henrissat B."/>
            <person name="Grigoriev I.V."/>
            <person name="Hibbett D.S."/>
            <person name="Martin F."/>
            <person name="Nordberg H.P."/>
            <person name="Cantor M.N."/>
            <person name="Hua S.X."/>
        </authorList>
    </citation>
    <scope>NUCLEOTIDE SEQUENCE [LARGE SCALE GENOMIC DNA]</scope>
    <source>
        <strain evidence="1 2">LaAM-08-1</strain>
    </source>
</reference>